<dbReference type="PANTHER" id="PTHR47611:SF1">
    <property type="entry name" value="CCHC-TYPE DOMAIN-CONTAINING PROTEIN"/>
    <property type="match status" value="1"/>
</dbReference>
<dbReference type="PANTHER" id="PTHR47611">
    <property type="entry name" value="HAT DIMERISATION DOMAIN, C-TERMINAL"/>
    <property type="match status" value="1"/>
</dbReference>
<dbReference type="AlphaFoldDB" id="A0AAN4ZUG8"/>
<feature type="domain" description="HAT C-terminal dimerisation" evidence="1">
    <location>
        <begin position="50"/>
        <end position="99"/>
    </location>
</feature>
<feature type="non-terminal residue" evidence="2">
    <location>
        <position position="1"/>
    </location>
</feature>
<protein>
    <recommendedName>
        <fullName evidence="1">HAT C-terminal dimerisation domain-containing protein</fullName>
    </recommendedName>
</protein>
<dbReference type="SUPFAM" id="SSF53098">
    <property type="entry name" value="Ribonuclease H-like"/>
    <property type="match status" value="1"/>
</dbReference>
<keyword evidence="3" id="KW-1185">Reference proteome</keyword>
<evidence type="ECO:0000313" key="3">
    <source>
        <dbReference type="Proteomes" id="UP001328107"/>
    </source>
</evidence>
<reference evidence="3" key="1">
    <citation type="submission" date="2022-10" db="EMBL/GenBank/DDBJ databases">
        <title>Genome assembly of Pristionchus species.</title>
        <authorList>
            <person name="Yoshida K."/>
            <person name="Sommer R.J."/>
        </authorList>
    </citation>
    <scope>NUCLEOTIDE SEQUENCE [LARGE SCALE GENOMIC DNA]</scope>
    <source>
        <strain evidence="3">RS5460</strain>
    </source>
</reference>
<comment type="caution">
    <text evidence="2">The sequence shown here is derived from an EMBL/GenBank/DDBJ whole genome shotgun (WGS) entry which is preliminary data.</text>
</comment>
<gene>
    <name evidence="2" type="ORF">PMAYCL1PPCAC_14380</name>
</gene>
<dbReference type="Proteomes" id="UP001328107">
    <property type="component" value="Unassembled WGS sequence"/>
</dbReference>
<name>A0AAN4ZUG8_9BILA</name>
<organism evidence="2 3">
    <name type="scientific">Pristionchus mayeri</name>
    <dbReference type="NCBI Taxonomy" id="1317129"/>
    <lineage>
        <taxon>Eukaryota</taxon>
        <taxon>Metazoa</taxon>
        <taxon>Ecdysozoa</taxon>
        <taxon>Nematoda</taxon>
        <taxon>Chromadorea</taxon>
        <taxon>Rhabditida</taxon>
        <taxon>Rhabditina</taxon>
        <taxon>Diplogasteromorpha</taxon>
        <taxon>Diplogasteroidea</taxon>
        <taxon>Neodiplogasteridae</taxon>
        <taxon>Pristionchus</taxon>
    </lineage>
</organism>
<evidence type="ECO:0000259" key="1">
    <source>
        <dbReference type="Pfam" id="PF05699"/>
    </source>
</evidence>
<dbReference type="InterPro" id="IPR012337">
    <property type="entry name" value="RNaseH-like_sf"/>
</dbReference>
<dbReference type="Pfam" id="PF05699">
    <property type="entry name" value="Dimer_Tnp_hAT"/>
    <property type="match status" value="1"/>
</dbReference>
<dbReference type="EMBL" id="BTRK01000003">
    <property type="protein sequence ID" value="GMR44185.1"/>
    <property type="molecule type" value="Genomic_DNA"/>
</dbReference>
<evidence type="ECO:0000313" key="2">
    <source>
        <dbReference type="EMBL" id="GMR44185.1"/>
    </source>
</evidence>
<feature type="non-terminal residue" evidence="2">
    <location>
        <position position="102"/>
    </location>
</feature>
<sequence length="102" mass="11774">QEQLNKETVDSFWGNYESSVNTSAHTAQTLREELTNYKAIIKSRPRGDPDTVLPFSFWKDKEKDYPILSRIARRLLSIPATSTTSERIFSVVANITQNRQRN</sequence>
<proteinExistence type="predicted"/>
<accession>A0AAN4ZUG8</accession>
<dbReference type="GO" id="GO:0046983">
    <property type="term" value="F:protein dimerization activity"/>
    <property type="evidence" value="ECO:0007669"/>
    <property type="project" value="InterPro"/>
</dbReference>
<dbReference type="InterPro" id="IPR008906">
    <property type="entry name" value="HATC_C_dom"/>
</dbReference>